<keyword evidence="3" id="KW-0223">Dioxygenase</keyword>
<evidence type="ECO:0000256" key="5">
    <source>
        <dbReference type="ARBA" id="ARBA00023004"/>
    </source>
</evidence>
<evidence type="ECO:0000256" key="6">
    <source>
        <dbReference type="SAM" id="MobiDB-lite"/>
    </source>
</evidence>
<evidence type="ECO:0000256" key="2">
    <source>
        <dbReference type="ARBA" id="ARBA00022723"/>
    </source>
</evidence>
<evidence type="ECO:0000259" key="7">
    <source>
        <dbReference type="Pfam" id="PF12851"/>
    </source>
</evidence>
<keyword evidence="9" id="KW-1185">Reference proteome</keyword>
<gene>
    <name evidence="8" type="ORF">CC1G_08110</name>
</gene>
<dbReference type="GeneID" id="6013277"/>
<keyword evidence="5" id="KW-0408">Iron</keyword>
<evidence type="ECO:0000313" key="9">
    <source>
        <dbReference type="Proteomes" id="UP000001861"/>
    </source>
</evidence>
<accession>A8NVJ0</accession>
<dbReference type="GO" id="GO:0046872">
    <property type="term" value="F:metal ion binding"/>
    <property type="evidence" value="ECO:0007669"/>
    <property type="project" value="UniProtKB-KW"/>
</dbReference>
<dbReference type="OMA" id="ERYCIAY"/>
<feature type="compositionally biased region" description="Basic and acidic residues" evidence="6">
    <location>
        <begin position="173"/>
        <end position="198"/>
    </location>
</feature>
<keyword evidence="4" id="KW-0560">Oxidoreductase</keyword>
<comment type="caution">
    <text evidence="8">The sequence shown here is derived from an EMBL/GenBank/DDBJ whole genome shotgun (WGS) entry which is preliminary data.</text>
</comment>
<proteinExistence type="predicted"/>
<dbReference type="VEuPathDB" id="FungiDB:CC1G_08110"/>
<keyword evidence="2" id="KW-0479">Metal-binding</keyword>
<sequence length="425" mass="47208">MSSSPPRVLEGDDELLPSFSLVYQASSALGRMIQGIRTGVPYKHNDDDGVTANPILRAALWQAAYVIEKAYRRRYRVPWTAKDYSTRLTPRQDGRNIIREEALMKEFPPGVDLQGIDPTPEVLPTTIIDADDRILFCYLPSCVSPEMMKILDASVGTLGTTEDGLLDKKRKARNADQARLERERAKGKGKQHAGDQERPTANWRESPDLFRKGNCTMIPGVLTFSPAWWANQLPGPAATVKPVNGEGRAFLRNITLASALVGAILSQINLDLFEKGMAVMAELYGNMELTKDHAIVAQVIEIWFSPFSSASLIVNRETPIHRDTSGPMEGMEMVVTGGNYSNGRFLTPSFNRSWVYNPGCVVALMGKLVPHGVPHVDGERYCIAYFWRQRLFEAAGVDFPHPPKTAAHFHGVPTPLSWYRDPVTA</sequence>
<dbReference type="Gene3D" id="3.60.130.30">
    <property type="match status" value="1"/>
</dbReference>
<dbReference type="RefSeq" id="XP_001836725.2">
    <property type="nucleotide sequence ID" value="XM_001836673.2"/>
</dbReference>
<dbReference type="KEGG" id="cci:CC1G_08110"/>
<dbReference type="OrthoDB" id="3200752at2759"/>
<comment type="cofactor">
    <cofactor evidence="1">
        <name>Fe(2+)</name>
        <dbReference type="ChEBI" id="CHEBI:29033"/>
    </cofactor>
</comment>
<evidence type="ECO:0000313" key="8">
    <source>
        <dbReference type="EMBL" id="EAU85137.2"/>
    </source>
</evidence>
<dbReference type="Pfam" id="PF12851">
    <property type="entry name" value="Tet_JBP"/>
    <property type="match status" value="1"/>
</dbReference>
<dbReference type="eggNOG" id="ENOG502RKIK">
    <property type="taxonomic scope" value="Eukaryota"/>
</dbReference>
<dbReference type="EMBL" id="AACS02000004">
    <property type="protein sequence ID" value="EAU85137.2"/>
    <property type="molecule type" value="Genomic_DNA"/>
</dbReference>
<dbReference type="Proteomes" id="UP000001861">
    <property type="component" value="Unassembled WGS sequence"/>
</dbReference>
<reference evidence="8 9" key="1">
    <citation type="journal article" date="2010" name="Proc. Natl. Acad. Sci. U.S.A.">
        <title>Insights into evolution of multicellular fungi from the assembled chromosomes of the mushroom Coprinopsis cinerea (Coprinus cinereus).</title>
        <authorList>
            <person name="Stajich J.E."/>
            <person name="Wilke S.K."/>
            <person name="Ahren D."/>
            <person name="Au C.H."/>
            <person name="Birren B.W."/>
            <person name="Borodovsky M."/>
            <person name="Burns C."/>
            <person name="Canback B."/>
            <person name="Casselton L.A."/>
            <person name="Cheng C.K."/>
            <person name="Deng J."/>
            <person name="Dietrich F.S."/>
            <person name="Fargo D.C."/>
            <person name="Farman M.L."/>
            <person name="Gathman A.C."/>
            <person name="Goldberg J."/>
            <person name="Guigo R."/>
            <person name="Hoegger P.J."/>
            <person name="Hooker J.B."/>
            <person name="Huggins A."/>
            <person name="James T.Y."/>
            <person name="Kamada T."/>
            <person name="Kilaru S."/>
            <person name="Kodira C."/>
            <person name="Kues U."/>
            <person name="Kupfer D."/>
            <person name="Kwan H.S."/>
            <person name="Lomsadze A."/>
            <person name="Li W."/>
            <person name="Lilly W.W."/>
            <person name="Ma L.J."/>
            <person name="Mackey A.J."/>
            <person name="Manning G."/>
            <person name="Martin F."/>
            <person name="Muraguchi H."/>
            <person name="Natvig D.O."/>
            <person name="Palmerini H."/>
            <person name="Ramesh M.A."/>
            <person name="Rehmeyer C.J."/>
            <person name="Roe B.A."/>
            <person name="Shenoy N."/>
            <person name="Stanke M."/>
            <person name="Ter-Hovhannisyan V."/>
            <person name="Tunlid A."/>
            <person name="Velagapudi R."/>
            <person name="Vision T.J."/>
            <person name="Zeng Q."/>
            <person name="Zolan M.E."/>
            <person name="Pukkila P.J."/>
        </authorList>
    </citation>
    <scope>NUCLEOTIDE SEQUENCE [LARGE SCALE GENOMIC DNA]</scope>
    <source>
        <strain evidence="9">Okayama-7 / 130 / ATCC MYA-4618 / FGSC 9003</strain>
    </source>
</reference>
<evidence type="ECO:0000256" key="1">
    <source>
        <dbReference type="ARBA" id="ARBA00001954"/>
    </source>
</evidence>
<feature type="region of interest" description="Disordered" evidence="6">
    <location>
        <begin position="166"/>
        <end position="206"/>
    </location>
</feature>
<dbReference type="GO" id="GO:0051213">
    <property type="term" value="F:dioxygenase activity"/>
    <property type="evidence" value="ECO:0007669"/>
    <property type="project" value="UniProtKB-KW"/>
</dbReference>
<name>A8NVJ0_COPC7</name>
<feature type="domain" description="2OGFeDO JBP1/TET oxygenase" evidence="7">
    <location>
        <begin position="252"/>
        <end position="389"/>
    </location>
</feature>
<dbReference type="AlphaFoldDB" id="A8NVJ0"/>
<evidence type="ECO:0000256" key="3">
    <source>
        <dbReference type="ARBA" id="ARBA00022964"/>
    </source>
</evidence>
<protein>
    <recommendedName>
        <fullName evidence="7">2OGFeDO JBP1/TET oxygenase domain-containing protein</fullName>
    </recommendedName>
</protein>
<evidence type="ECO:0000256" key="4">
    <source>
        <dbReference type="ARBA" id="ARBA00023002"/>
    </source>
</evidence>
<dbReference type="InterPro" id="IPR024779">
    <property type="entry name" value="2OGFeDO_JBP1/TET_oxygenase_dom"/>
</dbReference>
<organism evidence="8 9">
    <name type="scientific">Coprinopsis cinerea (strain Okayama-7 / 130 / ATCC MYA-4618 / FGSC 9003)</name>
    <name type="common">Inky cap fungus</name>
    <name type="synonym">Hormographiella aspergillata</name>
    <dbReference type="NCBI Taxonomy" id="240176"/>
    <lineage>
        <taxon>Eukaryota</taxon>
        <taxon>Fungi</taxon>
        <taxon>Dikarya</taxon>
        <taxon>Basidiomycota</taxon>
        <taxon>Agaricomycotina</taxon>
        <taxon>Agaricomycetes</taxon>
        <taxon>Agaricomycetidae</taxon>
        <taxon>Agaricales</taxon>
        <taxon>Agaricineae</taxon>
        <taxon>Psathyrellaceae</taxon>
        <taxon>Coprinopsis</taxon>
    </lineage>
</organism>
<dbReference type="InParanoid" id="A8NVJ0"/>
<dbReference type="HOGENOM" id="CLU_039070_4_2_1"/>